<dbReference type="OrthoDB" id="581532at2"/>
<accession>E6X722</accession>
<dbReference type="RefSeq" id="WP_013548970.1">
    <property type="nucleotide sequence ID" value="NC_014934.1"/>
</dbReference>
<dbReference type="AlphaFoldDB" id="E6X722"/>
<evidence type="ECO:0000313" key="3">
    <source>
        <dbReference type="Proteomes" id="UP000008634"/>
    </source>
</evidence>
<dbReference type="EMBL" id="CP002453">
    <property type="protein sequence ID" value="ADV47471.1"/>
    <property type="molecule type" value="Genomic_DNA"/>
</dbReference>
<organism evidence="2 3">
    <name type="scientific">Cellulophaga algicola (strain DSM 14237 / IC166 / ACAM 630)</name>
    <dbReference type="NCBI Taxonomy" id="688270"/>
    <lineage>
        <taxon>Bacteria</taxon>
        <taxon>Pseudomonadati</taxon>
        <taxon>Bacteroidota</taxon>
        <taxon>Flavobacteriia</taxon>
        <taxon>Flavobacteriales</taxon>
        <taxon>Flavobacteriaceae</taxon>
        <taxon>Cellulophaga</taxon>
    </lineage>
</organism>
<dbReference type="InterPro" id="IPR005302">
    <property type="entry name" value="MoCF_Sase_C"/>
</dbReference>
<dbReference type="KEGG" id="cao:Celal_0114"/>
<dbReference type="SUPFAM" id="SSF141673">
    <property type="entry name" value="MOSC N-terminal domain-like"/>
    <property type="match status" value="1"/>
</dbReference>
<dbReference type="GO" id="GO:0030170">
    <property type="term" value="F:pyridoxal phosphate binding"/>
    <property type="evidence" value="ECO:0007669"/>
    <property type="project" value="InterPro"/>
</dbReference>
<dbReference type="InterPro" id="IPR011037">
    <property type="entry name" value="Pyrv_Knase-like_insert_dom_sf"/>
</dbReference>
<proteinExistence type="predicted"/>
<dbReference type="eggNOG" id="COG3217">
    <property type="taxonomic scope" value="Bacteria"/>
</dbReference>
<evidence type="ECO:0000313" key="2">
    <source>
        <dbReference type="EMBL" id="ADV47471.1"/>
    </source>
</evidence>
<feature type="domain" description="MOSC" evidence="1">
    <location>
        <begin position="115"/>
        <end position="256"/>
    </location>
</feature>
<dbReference type="GO" id="GO:0003824">
    <property type="term" value="F:catalytic activity"/>
    <property type="evidence" value="ECO:0007669"/>
    <property type="project" value="InterPro"/>
</dbReference>
<dbReference type="SUPFAM" id="SSF50800">
    <property type="entry name" value="PK beta-barrel domain-like"/>
    <property type="match status" value="1"/>
</dbReference>
<sequence>MKIEGLYIYPIKSTKGQKLIEITILKIGFENDRYLGIANAKNEIITARENAELLNIKTEINNYQLNISYKNETKTIALNKEFQDIELSLFHTSVAGKIISDELNNWFTALLNSESKLVKINLNKLRKTNDTAISFNDVYPIHLISRESVAALNDKLETPIESNRFRPNIIISGVKAFEEETWTHLIIGECEFKVVSKTERCSLITINPHNGVKDKKQEPLRTLAKAFKKDGKVNFGIYLIPIKTGIIRDSDTLKIKTVGNKEYH</sequence>
<dbReference type="PANTHER" id="PTHR14237">
    <property type="entry name" value="MOLYBDOPTERIN COFACTOR SULFURASE MOSC"/>
    <property type="match status" value="1"/>
</dbReference>
<reference evidence="2 3" key="1">
    <citation type="journal article" date="2010" name="Stand. Genomic Sci.">
        <title>Complete genome sequence of Cellulophaga algicola type strain (IC166).</title>
        <authorList>
            <person name="Abt B."/>
            <person name="Lu M."/>
            <person name="Misra M."/>
            <person name="Han C."/>
            <person name="Nolan M."/>
            <person name="Lucas S."/>
            <person name="Hammon N."/>
            <person name="Deshpande S."/>
            <person name="Cheng J.F."/>
            <person name="Tapia R."/>
            <person name="Goodwin L."/>
            <person name="Pitluck S."/>
            <person name="Liolios K."/>
            <person name="Pagani I."/>
            <person name="Ivanova N."/>
            <person name="Mavromatis K."/>
            <person name="Ovchinikova G."/>
            <person name="Pati A."/>
            <person name="Chen A."/>
            <person name="Palaniappan K."/>
            <person name="Land M."/>
            <person name="Hauser L."/>
            <person name="Chang Y.J."/>
            <person name="Jeffries C.D."/>
            <person name="Detter J.C."/>
            <person name="Brambilla E."/>
            <person name="Rohde M."/>
            <person name="Tindall B.J."/>
            <person name="Goker M."/>
            <person name="Woyke T."/>
            <person name="Bristow J."/>
            <person name="Eisen J.A."/>
            <person name="Markowitz V."/>
            <person name="Hugenholtz P."/>
            <person name="Kyrpides N.C."/>
            <person name="Klenk H.P."/>
            <person name="Lapidus A."/>
        </authorList>
    </citation>
    <scope>NUCLEOTIDE SEQUENCE [LARGE SCALE GENOMIC DNA]</scope>
    <source>
        <strain evidence="3">DSM 14237 / IC166 / ACAM 630</strain>
    </source>
</reference>
<dbReference type="PROSITE" id="PS51340">
    <property type="entry name" value="MOSC"/>
    <property type="match status" value="1"/>
</dbReference>
<dbReference type="Pfam" id="PF03473">
    <property type="entry name" value="MOSC"/>
    <property type="match status" value="1"/>
</dbReference>
<dbReference type="InterPro" id="IPR005303">
    <property type="entry name" value="MOCOS_middle"/>
</dbReference>
<dbReference type="PANTHER" id="PTHR14237:SF19">
    <property type="entry name" value="MITOCHONDRIAL AMIDOXIME REDUCING COMPONENT 1"/>
    <property type="match status" value="1"/>
</dbReference>
<protein>
    <submittedName>
        <fullName evidence="2">MOSC domain containing protein</fullName>
    </submittedName>
</protein>
<keyword evidence="3" id="KW-1185">Reference proteome</keyword>
<gene>
    <name evidence="2" type="ordered locus">Celal_0114</name>
</gene>
<dbReference type="Pfam" id="PF03476">
    <property type="entry name" value="MOSC_N"/>
    <property type="match status" value="1"/>
</dbReference>
<evidence type="ECO:0000259" key="1">
    <source>
        <dbReference type="PROSITE" id="PS51340"/>
    </source>
</evidence>
<dbReference type="STRING" id="688270.Celal_0114"/>
<dbReference type="Gene3D" id="2.40.33.20">
    <property type="entry name" value="PK beta-barrel domain-like"/>
    <property type="match status" value="1"/>
</dbReference>
<name>E6X722_CELAD</name>
<dbReference type="GO" id="GO:0030151">
    <property type="term" value="F:molybdenum ion binding"/>
    <property type="evidence" value="ECO:0007669"/>
    <property type="project" value="InterPro"/>
</dbReference>
<dbReference type="Proteomes" id="UP000008634">
    <property type="component" value="Chromosome"/>
</dbReference>
<dbReference type="HOGENOM" id="CLU_028286_0_1_10"/>